<evidence type="ECO:0000256" key="6">
    <source>
        <dbReference type="ARBA" id="ARBA00023128"/>
    </source>
</evidence>
<keyword evidence="14" id="KW-1185">Reference proteome</keyword>
<dbReference type="FunCoup" id="A0A136JBV8">
    <property type="interactions" value="1017"/>
</dbReference>
<gene>
    <name evidence="13" type="ORF">Micbo1qcDRAFT_232083</name>
</gene>
<feature type="domain" description="Peptidase M16 C-terminal" evidence="12">
    <location>
        <begin position="349"/>
        <end position="477"/>
    </location>
</feature>
<evidence type="ECO:0000313" key="14">
    <source>
        <dbReference type="Proteomes" id="UP000070501"/>
    </source>
</evidence>
<dbReference type="AlphaFoldDB" id="A0A136JBV8"/>
<dbReference type="STRING" id="196109.A0A136JBV8"/>
<evidence type="ECO:0000256" key="10">
    <source>
        <dbReference type="RuleBase" id="RU004447"/>
    </source>
</evidence>
<dbReference type="Pfam" id="PF05193">
    <property type="entry name" value="Peptidase_M16_C"/>
    <property type="match status" value="2"/>
</dbReference>
<evidence type="ECO:0000256" key="3">
    <source>
        <dbReference type="ARBA" id="ARBA00007261"/>
    </source>
</evidence>
<keyword evidence="5" id="KW-0809">Transit peptide</keyword>
<dbReference type="Gene3D" id="3.30.830.10">
    <property type="entry name" value="Metalloenzyme, LuxS/M16 peptidase-like"/>
    <property type="match status" value="2"/>
</dbReference>
<evidence type="ECO:0000256" key="2">
    <source>
        <dbReference type="ARBA" id="ARBA00004305"/>
    </source>
</evidence>
<dbReference type="GO" id="GO:0005759">
    <property type="term" value="C:mitochondrial matrix"/>
    <property type="evidence" value="ECO:0007669"/>
    <property type="project" value="UniProtKB-SubCell"/>
</dbReference>
<keyword evidence="6" id="KW-0496">Mitochondrion</keyword>
<dbReference type="PANTHER" id="PTHR11851">
    <property type="entry name" value="METALLOPROTEASE"/>
    <property type="match status" value="1"/>
</dbReference>
<feature type="domain" description="Peptidase M16 N-terminal" evidence="11">
    <location>
        <begin position="64"/>
        <end position="210"/>
    </location>
</feature>
<dbReference type="GO" id="GO:0006627">
    <property type="term" value="P:protein processing involved in protein targeting to mitochondrion"/>
    <property type="evidence" value="ECO:0007669"/>
    <property type="project" value="TreeGrafter"/>
</dbReference>
<evidence type="ECO:0000256" key="7">
    <source>
        <dbReference type="ARBA" id="ARBA00030006"/>
    </source>
</evidence>
<dbReference type="GO" id="GO:0004222">
    <property type="term" value="F:metalloendopeptidase activity"/>
    <property type="evidence" value="ECO:0007669"/>
    <property type="project" value="InterPro"/>
</dbReference>
<evidence type="ECO:0000256" key="4">
    <source>
        <dbReference type="ARBA" id="ARBA00016741"/>
    </source>
</evidence>
<proteinExistence type="inferred from homology"/>
<dbReference type="InParanoid" id="A0A136JBV8"/>
<dbReference type="EMBL" id="KQ964247">
    <property type="protein sequence ID" value="KXJ94637.1"/>
    <property type="molecule type" value="Genomic_DNA"/>
</dbReference>
<evidence type="ECO:0000256" key="9">
    <source>
        <dbReference type="ARBA" id="ARBA00083075"/>
    </source>
</evidence>
<comment type="subcellular location">
    <subcellularLocation>
        <location evidence="2">Mitochondrion matrix</location>
    </subcellularLocation>
</comment>
<dbReference type="InterPro" id="IPR007863">
    <property type="entry name" value="Peptidase_M16_C"/>
</dbReference>
<protein>
    <recommendedName>
        <fullName evidence="4">Mitochondrial-processing peptidase subunit alpha</fullName>
    </recommendedName>
    <alternativeName>
        <fullName evidence="7">Alpha-MPP</fullName>
    </alternativeName>
    <alternativeName>
        <fullName evidence="8">Inactive zinc metalloprotease alpha</fullName>
    </alternativeName>
    <alternativeName>
        <fullName evidence="9">Matrix processing peptidase</fullName>
    </alternativeName>
</protein>
<dbReference type="Proteomes" id="UP000070501">
    <property type="component" value="Unassembled WGS sequence"/>
</dbReference>
<dbReference type="InterPro" id="IPR050361">
    <property type="entry name" value="MPP/UQCRC_Complex"/>
</dbReference>
<feature type="domain" description="Peptidase M16 C-terminal" evidence="12">
    <location>
        <begin position="216"/>
        <end position="267"/>
    </location>
</feature>
<dbReference type="InterPro" id="IPR011249">
    <property type="entry name" value="Metalloenz_LuxS/M16"/>
</dbReference>
<evidence type="ECO:0000256" key="1">
    <source>
        <dbReference type="ARBA" id="ARBA00002123"/>
    </source>
</evidence>
<evidence type="ECO:0000259" key="12">
    <source>
        <dbReference type="Pfam" id="PF05193"/>
    </source>
</evidence>
<organism evidence="13 14">
    <name type="scientific">Microdochium bolleyi</name>
    <dbReference type="NCBI Taxonomy" id="196109"/>
    <lineage>
        <taxon>Eukaryota</taxon>
        <taxon>Fungi</taxon>
        <taxon>Dikarya</taxon>
        <taxon>Ascomycota</taxon>
        <taxon>Pezizomycotina</taxon>
        <taxon>Sordariomycetes</taxon>
        <taxon>Xylariomycetidae</taxon>
        <taxon>Xylariales</taxon>
        <taxon>Microdochiaceae</taxon>
        <taxon>Microdochium</taxon>
    </lineage>
</organism>
<evidence type="ECO:0000259" key="11">
    <source>
        <dbReference type="Pfam" id="PF00675"/>
    </source>
</evidence>
<sequence length="579" mass="62646">MFRASSSRSLTGWLSRGAALPLHPARTQLVSRLSKRTLSSSVQIPKGKEPTELDQITTLPNGVRVASEALPGSFSGVGVYIEAGSRFENASLSGVSHIVDRLAFKSTTTKDAEAITEVVESLGGNIQCVSSRESMMYQAATFNSAVPTATEVLADTIRNPRITDDEVAQELATAEYEITEIWKKPELILPELVHLAAFKDNTLGNPLLCPMERIPDINASVVRAYRDAFYRPERTVVAFAGVPHDEAVSLAKQFFGDMAQSSQAHLSRTGSETSFDSLSTDSSIASSVSAESSAESQTSSGIFSNLPLFKNLSSPIKSTPSGTTLPTIDEISQPSRYTGGFVALPMQPPSVNPTLPTFTHIHLAFEGLPISSDDIYALATLNTLLGGGGSFSAGGPGKGMYSRLYTNVLNQHAWVESCIAFNHSYTDSGLFGISAMCIPGRTQNMLDVICQELRSLTLDSGFAALGQAEVNRAKNQLRSSLLMNLESRMVELEDLGRQVQVHGRKIPVLEMCRRIEDLTVDDLRRVASQVVRGELKNAGGGSGAPTIVLQEAQAHNVTSKQMTWEEIQDRVYRWGLGRR</sequence>
<dbReference type="PANTHER" id="PTHR11851:SF49">
    <property type="entry name" value="MITOCHONDRIAL-PROCESSING PEPTIDASE SUBUNIT ALPHA"/>
    <property type="match status" value="1"/>
</dbReference>
<dbReference type="PROSITE" id="PS00143">
    <property type="entry name" value="INSULINASE"/>
    <property type="match status" value="1"/>
</dbReference>
<evidence type="ECO:0000256" key="8">
    <source>
        <dbReference type="ARBA" id="ARBA00032315"/>
    </source>
</evidence>
<dbReference type="OrthoDB" id="277191at2759"/>
<name>A0A136JBV8_9PEZI</name>
<evidence type="ECO:0000313" key="13">
    <source>
        <dbReference type="EMBL" id="KXJ94637.1"/>
    </source>
</evidence>
<dbReference type="FunFam" id="3.30.830.10:FF:000032">
    <property type="entry name" value="Mitochondrial processing peptidase, alpha subunit"/>
    <property type="match status" value="1"/>
</dbReference>
<dbReference type="InterPro" id="IPR011765">
    <property type="entry name" value="Pept_M16_N"/>
</dbReference>
<dbReference type="Pfam" id="PF00675">
    <property type="entry name" value="Peptidase_M16"/>
    <property type="match status" value="1"/>
</dbReference>
<dbReference type="InterPro" id="IPR001431">
    <property type="entry name" value="Pept_M16_Zn_BS"/>
</dbReference>
<dbReference type="SUPFAM" id="SSF63411">
    <property type="entry name" value="LuxS/MPP-like metallohydrolase"/>
    <property type="match status" value="2"/>
</dbReference>
<comment type="similarity">
    <text evidence="3 10">Belongs to the peptidase M16 family.</text>
</comment>
<dbReference type="FunFam" id="3.30.830.10:FF:000023">
    <property type="entry name" value="Mitochondrial processing peptidase alpha subunit"/>
    <property type="match status" value="1"/>
</dbReference>
<comment type="function">
    <text evidence="1">Substrate recognition and binding subunit of the essential mitochondrial processing protease (MPP), which cleaves the mitochondrial sequence off newly imported precursors proteins.</text>
</comment>
<dbReference type="GO" id="GO:0046872">
    <property type="term" value="F:metal ion binding"/>
    <property type="evidence" value="ECO:0007669"/>
    <property type="project" value="InterPro"/>
</dbReference>
<accession>A0A136JBV8</accession>
<reference evidence="14" key="1">
    <citation type="submission" date="2016-02" db="EMBL/GenBank/DDBJ databases">
        <title>Draft genome sequence of Microdochium bolleyi, a fungal endophyte of beachgrass.</title>
        <authorList>
            <consortium name="DOE Joint Genome Institute"/>
            <person name="David A.S."/>
            <person name="May G."/>
            <person name="Haridas S."/>
            <person name="Lim J."/>
            <person name="Wang M."/>
            <person name="Labutti K."/>
            <person name="Lipzen A."/>
            <person name="Barry K."/>
            <person name="Grigoriev I.V."/>
        </authorList>
    </citation>
    <scope>NUCLEOTIDE SEQUENCE [LARGE SCALE GENOMIC DNA]</scope>
    <source>
        <strain evidence="14">J235TASD1</strain>
    </source>
</reference>
<evidence type="ECO:0000256" key="5">
    <source>
        <dbReference type="ARBA" id="ARBA00022946"/>
    </source>
</evidence>